<gene>
    <name evidence="1" type="ORF">E6C50_08620</name>
</gene>
<organism evidence="1 2">
    <name type="scientific">Flavobacterium supellecticarium</name>
    <dbReference type="NCBI Taxonomy" id="2565924"/>
    <lineage>
        <taxon>Bacteria</taxon>
        <taxon>Pseudomonadati</taxon>
        <taxon>Bacteroidota</taxon>
        <taxon>Flavobacteriia</taxon>
        <taxon>Flavobacteriales</taxon>
        <taxon>Flavobacteriaceae</taxon>
        <taxon>Flavobacterium</taxon>
    </lineage>
</organism>
<keyword evidence="2" id="KW-1185">Reference proteome</keyword>
<name>A0A4S4A1K5_9FLAO</name>
<dbReference type="RefSeq" id="WP_136402793.1">
    <property type="nucleotide sequence ID" value="NZ_SSNZ01000002.1"/>
</dbReference>
<accession>A0A4S4A1K5</accession>
<dbReference type="AlphaFoldDB" id="A0A4S4A1K5"/>
<sequence length="206" mass="24154">MTDNELQKIVKEKIAQGDCLNTSVQQILLDYKHSGGQQETARKLIEQVAVDFSNDETLRDSAYDILDIITGWCKPEIKVWDKQKPVQLTDGLQLEDDETGVVFNHFSFCEMLKHIMVHYGKVDYDAATEKLNDSYLIKEPRTIKDVEYITHELEFHWAMLLVHGEMYWTKGIPSDVNGFIDEYLAWKTEIKQKYNLKNSYEYYDIQ</sequence>
<proteinExistence type="predicted"/>
<evidence type="ECO:0000313" key="2">
    <source>
        <dbReference type="Proteomes" id="UP000307507"/>
    </source>
</evidence>
<dbReference type="Proteomes" id="UP000307507">
    <property type="component" value="Unassembled WGS sequence"/>
</dbReference>
<protein>
    <submittedName>
        <fullName evidence="1">Uncharacterized protein</fullName>
    </submittedName>
</protein>
<reference evidence="1 2" key="1">
    <citation type="submission" date="2019-04" db="EMBL/GenBank/DDBJ databases">
        <title>Flavobacterium sp. nov. isolated from construction timber.</title>
        <authorList>
            <person name="Lin S.-Y."/>
            <person name="Chang C.-T."/>
            <person name="Young C.-C."/>
        </authorList>
    </citation>
    <scope>NUCLEOTIDE SEQUENCE [LARGE SCALE GENOMIC DNA]</scope>
    <source>
        <strain evidence="1 2">CC-CTC003</strain>
    </source>
</reference>
<comment type="caution">
    <text evidence="1">The sequence shown here is derived from an EMBL/GenBank/DDBJ whole genome shotgun (WGS) entry which is preliminary data.</text>
</comment>
<evidence type="ECO:0000313" key="1">
    <source>
        <dbReference type="EMBL" id="THF51809.1"/>
    </source>
</evidence>
<dbReference type="OrthoDB" id="6624543at2"/>
<dbReference type="EMBL" id="SSNZ01000002">
    <property type="protein sequence ID" value="THF51809.1"/>
    <property type="molecule type" value="Genomic_DNA"/>
</dbReference>